<reference evidence="2" key="1">
    <citation type="journal article" date="2006" name="PLoS Biol.">
        <title>Macronuclear genome sequence of the ciliate Tetrahymena thermophila, a model eukaryote.</title>
        <authorList>
            <person name="Eisen J.A."/>
            <person name="Coyne R.S."/>
            <person name="Wu M."/>
            <person name="Wu D."/>
            <person name="Thiagarajan M."/>
            <person name="Wortman J.R."/>
            <person name="Badger J.H."/>
            <person name="Ren Q."/>
            <person name="Amedeo P."/>
            <person name="Jones K.M."/>
            <person name="Tallon L.J."/>
            <person name="Delcher A.L."/>
            <person name="Salzberg S.L."/>
            <person name="Silva J.C."/>
            <person name="Haas B.J."/>
            <person name="Majoros W.H."/>
            <person name="Farzad M."/>
            <person name="Carlton J.M."/>
            <person name="Smith R.K. Jr."/>
            <person name="Garg J."/>
            <person name="Pearlman R.E."/>
            <person name="Karrer K.M."/>
            <person name="Sun L."/>
            <person name="Manning G."/>
            <person name="Elde N.C."/>
            <person name="Turkewitz A.P."/>
            <person name="Asai D.J."/>
            <person name="Wilkes D.E."/>
            <person name="Wang Y."/>
            <person name="Cai H."/>
            <person name="Collins K."/>
            <person name="Stewart B.A."/>
            <person name="Lee S.R."/>
            <person name="Wilamowska K."/>
            <person name="Weinberg Z."/>
            <person name="Ruzzo W.L."/>
            <person name="Wloga D."/>
            <person name="Gaertig J."/>
            <person name="Frankel J."/>
            <person name="Tsao C.-C."/>
            <person name="Gorovsky M.A."/>
            <person name="Keeling P.J."/>
            <person name="Waller R.F."/>
            <person name="Patron N.J."/>
            <person name="Cherry J.M."/>
            <person name="Stover N.A."/>
            <person name="Krieger C.J."/>
            <person name="del Toro C."/>
            <person name="Ryder H.F."/>
            <person name="Williamson S.C."/>
            <person name="Barbeau R.A."/>
            <person name="Hamilton E.P."/>
            <person name="Orias E."/>
        </authorList>
    </citation>
    <scope>NUCLEOTIDE SEQUENCE [LARGE SCALE GENOMIC DNA]</scope>
    <source>
        <strain evidence="2">SB210</strain>
    </source>
</reference>
<evidence type="ECO:0000313" key="1">
    <source>
        <dbReference type="EMBL" id="EWS71550.1"/>
    </source>
</evidence>
<gene>
    <name evidence="1" type="ORF">TTHERM_001019620</name>
</gene>
<dbReference type="Proteomes" id="UP000009168">
    <property type="component" value="Unassembled WGS sequence"/>
</dbReference>
<dbReference type="InParanoid" id="W7WXK5"/>
<sequence length="444" mass="51917">MIDSQSEVEYAEIGFQTDENSIDQYDQLESYFNPTYYLNQEFLLNELFSDSNEVNETKNNPKIHSHSLGNLEDFQSIQVQGRPQTFNFQMLDKYAEVNQQAKKQTMNIGQLYMQQLEKQAQTLKKIELKFAVNNDESQFNLKKGQSMGKIPIKTSLLELDTSSQPQANQELKRASCQNYFLDYKSNSSIRFYGRNDENMSQKYNSQQLCQTNTFNEHAYIKQKYKGISQHSANNLAYQEENTTKSPNKKQIVISKNIRAMSSNQQFRQSFHYIKQEDTNSLQQNTNNQLSMLKSMFSDFQQEIKQREINTAIDLNNLQEQKAEQPNKPINLTNILNLQNQLKQNQKSITVSRIPIQQQQKQKEIVRQRQIHSSKKQSFGKLIQQQIDSKFQQNLTSNQSENNIQNQYNQQQSQLQKYQNSQNLGIQNQKLLSNHNKNNSVSCLN</sequence>
<dbReference type="EMBL" id="GG662374">
    <property type="protein sequence ID" value="EWS71550.1"/>
    <property type="molecule type" value="Genomic_DNA"/>
</dbReference>
<dbReference type="KEGG" id="tet:TTHERM_001019620"/>
<name>W7WXK5_TETTS</name>
<dbReference type="GeneID" id="24441435"/>
<dbReference type="RefSeq" id="XP_012655912.1">
    <property type="nucleotide sequence ID" value="XM_012800458.1"/>
</dbReference>
<dbReference type="AlphaFoldDB" id="W7WXK5"/>
<keyword evidence="2" id="KW-1185">Reference proteome</keyword>
<protein>
    <submittedName>
        <fullName evidence="1">Uncharacterized protein</fullName>
    </submittedName>
</protein>
<organism evidence="1 2">
    <name type="scientific">Tetrahymena thermophila (strain SB210)</name>
    <dbReference type="NCBI Taxonomy" id="312017"/>
    <lineage>
        <taxon>Eukaryota</taxon>
        <taxon>Sar</taxon>
        <taxon>Alveolata</taxon>
        <taxon>Ciliophora</taxon>
        <taxon>Intramacronucleata</taxon>
        <taxon>Oligohymenophorea</taxon>
        <taxon>Hymenostomatida</taxon>
        <taxon>Tetrahymenina</taxon>
        <taxon>Tetrahymenidae</taxon>
        <taxon>Tetrahymena</taxon>
    </lineage>
</organism>
<evidence type="ECO:0000313" key="2">
    <source>
        <dbReference type="Proteomes" id="UP000009168"/>
    </source>
</evidence>
<accession>W7WXK5</accession>
<proteinExistence type="predicted"/>